<keyword evidence="2" id="KW-1185">Reference proteome</keyword>
<reference evidence="1" key="1">
    <citation type="submission" date="2019-03" db="EMBL/GenBank/DDBJ databases">
        <title>WGS assembly of Setaria viridis.</title>
        <authorList>
            <person name="Huang P."/>
            <person name="Jenkins J."/>
            <person name="Grimwood J."/>
            <person name="Barry K."/>
            <person name="Healey A."/>
            <person name="Mamidi S."/>
            <person name="Sreedasyam A."/>
            <person name="Shu S."/>
            <person name="Feldman M."/>
            <person name="Wu J."/>
            <person name="Yu Y."/>
            <person name="Chen C."/>
            <person name="Johnson J."/>
            <person name="Rokhsar D."/>
            <person name="Baxter I."/>
            <person name="Schmutz J."/>
            <person name="Brutnell T."/>
            <person name="Kellogg E."/>
        </authorList>
    </citation>
    <scope>NUCLEOTIDE SEQUENCE [LARGE SCALE GENOMIC DNA]</scope>
</reference>
<organism evidence="1 2">
    <name type="scientific">Setaria viridis</name>
    <name type="common">Green bristlegrass</name>
    <name type="synonym">Setaria italica subsp. viridis</name>
    <dbReference type="NCBI Taxonomy" id="4556"/>
    <lineage>
        <taxon>Eukaryota</taxon>
        <taxon>Viridiplantae</taxon>
        <taxon>Streptophyta</taxon>
        <taxon>Embryophyta</taxon>
        <taxon>Tracheophyta</taxon>
        <taxon>Spermatophyta</taxon>
        <taxon>Magnoliopsida</taxon>
        <taxon>Liliopsida</taxon>
        <taxon>Poales</taxon>
        <taxon>Poaceae</taxon>
        <taxon>PACMAD clade</taxon>
        <taxon>Panicoideae</taxon>
        <taxon>Panicodae</taxon>
        <taxon>Paniceae</taxon>
        <taxon>Cenchrinae</taxon>
        <taxon>Setaria</taxon>
    </lineage>
</organism>
<dbReference type="EMBL" id="CM016552">
    <property type="protein sequence ID" value="TKW39890.1"/>
    <property type="molecule type" value="Genomic_DNA"/>
</dbReference>
<accession>A0A4U6WAY2</accession>
<gene>
    <name evidence="1" type="ORF">SEVIR_1G209400v2</name>
</gene>
<proteinExistence type="predicted"/>
<protein>
    <submittedName>
        <fullName evidence="1">Uncharacterized protein</fullName>
    </submittedName>
</protein>
<evidence type="ECO:0000313" key="2">
    <source>
        <dbReference type="Proteomes" id="UP000298652"/>
    </source>
</evidence>
<dbReference type="AlphaFoldDB" id="A0A4U6WAY2"/>
<dbReference type="Gramene" id="TKW39890">
    <property type="protein sequence ID" value="TKW39890"/>
    <property type="gene ID" value="SEVIR_1G209400v2"/>
</dbReference>
<name>A0A4U6WAY2_SETVI</name>
<sequence>MCGGKVQVLSRSRAQACGCGRCLDPPGHLFALFLPWSDWLGGNVRLLIGCLARDLYCYYYKLAGQVLRIF</sequence>
<evidence type="ECO:0000313" key="1">
    <source>
        <dbReference type="EMBL" id="TKW39890.1"/>
    </source>
</evidence>
<dbReference type="Proteomes" id="UP000298652">
    <property type="component" value="Chromosome 1"/>
</dbReference>